<dbReference type="InterPro" id="IPR024083">
    <property type="entry name" value="Fumarase/histidase_N"/>
</dbReference>
<dbReference type="GO" id="GO:0004056">
    <property type="term" value="F:argininosuccinate lyase activity"/>
    <property type="evidence" value="ECO:0007669"/>
    <property type="project" value="UniProtKB-UniRule"/>
</dbReference>
<protein>
    <recommendedName>
        <fullName evidence="3 5">Argininosuccinate lyase</fullName>
        <shortName evidence="5">ASAL</shortName>
        <ecNumber evidence="3 5">4.3.2.1</ecNumber>
    </recommendedName>
    <alternativeName>
        <fullName evidence="5">Arginosuccinase</fullName>
    </alternativeName>
</protein>
<keyword evidence="10" id="KW-1185">Reference proteome</keyword>
<organism evidence="9 10">
    <name type="scientific">Botrimarina colliarenosi</name>
    <dbReference type="NCBI Taxonomy" id="2528001"/>
    <lineage>
        <taxon>Bacteria</taxon>
        <taxon>Pseudomonadati</taxon>
        <taxon>Planctomycetota</taxon>
        <taxon>Planctomycetia</taxon>
        <taxon>Pirellulales</taxon>
        <taxon>Lacipirellulaceae</taxon>
        <taxon>Botrimarina</taxon>
    </lineage>
</organism>
<dbReference type="PANTHER" id="PTHR43814:SF1">
    <property type="entry name" value="ARGININOSUCCINATE LYASE"/>
    <property type="match status" value="1"/>
</dbReference>
<keyword evidence="5" id="KW-0028">Amino-acid biosynthesis</keyword>
<dbReference type="InterPro" id="IPR009049">
    <property type="entry name" value="Argininosuccinate_lyase"/>
</dbReference>
<accession>A0A5C6ANE4</accession>
<feature type="compositionally biased region" description="Polar residues" evidence="6">
    <location>
        <begin position="1"/>
        <end position="11"/>
    </location>
</feature>
<evidence type="ECO:0000256" key="4">
    <source>
        <dbReference type="ARBA" id="ARBA00022571"/>
    </source>
</evidence>
<feature type="domain" description="Fumarate lyase N-terminal" evidence="7">
    <location>
        <begin position="26"/>
        <end position="319"/>
    </location>
</feature>
<comment type="pathway">
    <text evidence="2 5">Amino-acid biosynthesis; L-arginine biosynthesis; L-arginine from L-ornithine and carbamoyl phosphate: step 3/3.</text>
</comment>
<comment type="similarity">
    <text evidence="5">Belongs to the lyase 1 family. Argininosuccinate lyase subfamily.</text>
</comment>
<dbReference type="RefSeq" id="WP_146444276.1">
    <property type="nucleotide sequence ID" value="NZ_SJPR01000001.1"/>
</dbReference>
<evidence type="ECO:0000256" key="2">
    <source>
        <dbReference type="ARBA" id="ARBA00004941"/>
    </source>
</evidence>
<comment type="catalytic activity">
    <reaction evidence="1 5">
        <text>2-(N(omega)-L-arginino)succinate = fumarate + L-arginine</text>
        <dbReference type="Rhea" id="RHEA:24020"/>
        <dbReference type="ChEBI" id="CHEBI:29806"/>
        <dbReference type="ChEBI" id="CHEBI:32682"/>
        <dbReference type="ChEBI" id="CHEBI:57472"/>
        <dbReference type="EC" id="4.3.2.1"/>
    </reaction>
</comment>
<dbReference type="Gene3D" id="1.10.275.10">
    <property type="entry name" value="Fumarase/aspartase (N-terminal domain)"/>
    <property type="match status" value="1"/>
</dbReference>
<dbReference type="NCBIfam" id="TIGR00838">
    <property type="entry name" value="argH"/>
    <property type="match status" value="1"/>
</dbReference>
<feature type="domain" description="Argininosuccinate lyase C-terminal" evidence="8">
    <location>
        <begin position="382"/>
        <end position="450"/>
    </location>
</feature>
<dbReference type="PANTHER" id="PTHR43814">
    <property type="entry name" value="ARGININOSUCCINATE LYASE"/>
    <property type="match status" value="1"/>
</dbReference>
<dbReference type="Gene3D" id="1.20.200.10">
    <property type="entry name" value="Fumarase/aspartase (Central domain)"/>
    <property type="match status" value="1"/>
</dbReference>
<dbReference type="PRINTS" id="PR00145">
    <property type="entry name" value="ARGSUCLYASE"/>
</dbReference>
<keyword evidence="5" id="KW-0963">Cytoplasm</keyword>
<proteinExistence type="inferred from homology"/>
<dbReference type="UniPathway" id="UPA00068">
    <property type="reaction ID" value="UER00114"/>
</dbReference>
<gene>
    <name evidence="5" type="primary">argH</name>
    <name evidence="9" type="ORF">Pla108_15780</name>
</gene>
<feature type="region of interest" description="Disordered" evidence="6">
    <location>
        <begin position="1"/>
        <end position="24"/>
    </location>
</feature>
<comment type="caution">
    <text evidence="9">The sequence shown here is derived from an EMBL/GenBank/DDBJ whole genome shotgun (WGS) entry which is preliminary data.</text>
</comment>
<sequence precursor="true">MAPPSENQDNNAGDKAGNQAKPWGGVFDGATDARVEAFSESVSYDRRMYQQDIRGSVAHATMLAAVGVLTDDEKNQIIEGLTQIGWEIAAGRFEFKQELEDVHMNIERALVDRIGDVGRKLHTGRSRNDQVSTDFRMWVREAIDGFDLLLADLQRAFVGRAAQDEGVILPGYTHLQRAQPVLAAHYWLAYVEKYQRDRDRLADCRRRVNQLPLGTAAMAGTTIPIDRQMVADDLQFEGLVANSLDSSSDRDFAIEYVSALSLIAVHLSGWAEEWILWSTTEFNFLKLPQAFCTGSSIMPQKINPDVLELTRGKSARVIGSLQSLLVLTKGLPLAYNRDLQEDKERVFDATDTVRMCLELAAPLVAGAELKRESIAERLDRGYLDATTFMEHLIHLGVPQRTAHGIVGKLVGAAMKEGVRLADLPLAAYQEDCPQLDESLYDVLGVEQAVKAFRSVGSTRPEFVAQQVAAWRERLGMNQEAPA</sequence>
<comment type="subcellular location">
    <subcellularLocation>
        <location evidence="5">Cytoplasm</location>
    </subcellularLocation>
</comment>
<dbReference type="CDD" id="cd01359">
    <property type="entry name" value="Argininosuccinate_lyase"/>
    <property type="match status" value="1"/>
</dbReference>
<evidence type="ECO:0000256" key="3">
    <source>
        <dbReference type="ARBA" id="ARBA00012338"/>
    </source>
</evidence>
<dbReference type="InterPro" id="IPR020557">
    <property type="entry name" value="Fumarate_lyase_CS"/>
</dbReference>
<evidence type="ECO:0000256" key="6">
    <source>
        <dbReference type="SAM" id="MobiDB-lite"/>
    </source>
</evidence>
<evidence type="ECO:0000259" key="8">
    <source>
        <dbReference type="Pfam" id="PF14698"/>
    </source>
</evidence>
<dbReference type="AlphaFoldDB" id="A0A5C6ANE4"/>
<dbReference type="FunFam" id="1.10.275.10:FF:000002">
    <property type="entry name" value="Argininosuccinate lyase"/>
    <property type="match status" value="1"/>
</dbReference>
<keyword evidence="4 5" id="KW-0055">Arginine biosynthesis</keyword>
<dbReference type="PRINTS" id="PR00149">
    <property type="entry name" value="FUMRATELYASE"/>
</dbReference>
<reference evidence="9 10" key="1">
    <citation type="submission" date="2019-02" db="EMBL/GenBank/DDBJ databases">
        <title>Deep-cultivation of Planctomycetes and their phenomic and genomic characterization uncovers novel biology.</title>
        <authorList>
            <person name="Wiegand S."/>
            <person name="Jogler M."/>
            <person name="Boedeker C."/>
            <person name="Pinto D."/>
            <person name="Vollmers J."/>
            <person name="Rivas-Marin E."/>
            <person name="Kohn T."/>
            <person name="Peeters S.H."/>
            <person name="Heuer A."/>
            <person name="Rast P."/>
            <person name="Oberbeckmann S."/>
            <person name="Bunk B."/>
            <person name="Jeske O."/>
            <person name="Meyerdierks A."/>
            <person name="Storesund J.E."/>
            <person name="Kallscheuer N."/>
            <person name="Luecker S."/>
            <person name="Lage O.M."/>
            <person name="Pohl T."/>
            <person name="Merkel B.J."/>
            <person name="Hornburger P."/>
            <person name="Mueller R.-W."/>
            <person name="Bruemmer F."/>
            <person name="Labrenz M."/>
            <person name="Spormann A.M."/>
            <person name="Op Den Camp H."/>
            <person name="Overmann J."/>
            <person name="Amann R."/>
            <person name="Jetten M.S.M."/>
            <person name="Mascher T."/>
            <person name="Medema M.H."/>
            <person name="Devos D.P."/>
            <person name="Kaster A.-K."/>
            <person name="Ovreas L."/>
            <person name="Rohde M."/>
            <person name="Galperin M.Y."/>
            <person name="Jogler C."/>
        </authorList>
    </citation>
    <scope>NUCLEOTIDE SEQUENCE [LARGE SCALE GENOMIC DNA]</scope>
    <source>
        <strain evidence="9 10">Pla108</strain>
    </source>
</reference>
<dbReference type="GO" id="GO:0042450">
    <property type="term" value="P:L-arginine biosynthetic process via ornithine"/>
    <property type="evidence" value="ECO:0007669"/>
    <property type="project" value="UniProtKB-UniRule"/>
</dbReference>
<dbReference type="InterPro" id="IPR022761">
    <property type="entry name" value="Fumarate_lyase_N"/>
</dbReference>
<dbReference type="InterPro" id="IPR000362">
    <property type="entry name" value="Fumarate_lyase_fam"/>
</dbReference>
<dbReference type="InterPro" id="IPR008948">
    <property type="entry name" value="L-Aspartase-like"/>
</dbReference>
<evidence type="ECO:0000256" key="5">
    <source>
        <dbReference type="HAMAP-Rule" id="MF_00006"/>
    </source>
</evidence>
<evidence type="ECO:0000256" key="1">
    <source>
        <dbReference type="ARBA" id="ARBA00000985"/>
    </source>
</evidence>
<dbReference type="GO" id="GO:0005829">
    <property type="term" value="C:cytosol"/>
    <property type="evidence" value="ECO:0007669"/>
    <property type="project" value="TreeGrafter"/>
</dbReference>
<dbReference type="EMBL" id="SJPR01000001">
    <property type="protein sequence ID" value="TWU00626.1"/>
    <property type="molecule type" value="Genomic_DNA"/>
</dbReference>
<evidence type="ECO:0000313" key="10">
    <source>
        <dbReference type="Proteomes" id="UP000317421"/>
    </source>
</evidence>
<dbReference type="PROSITE" id="PS00163">
    <property type="entry name" value="FUMARATE_LYASES"/>
    <property type="match status" value="1"/>
</dbReference>
<dbReference type="Proteomes" id="UP000317421">
    <property type="component" value="Unassembled WGS sequence"/>
</dbReference>
<dbReference type="OrthoDB" id="9769623at2"/>
<dbReference type="FunFam" id="1.20.200.10:FF:000015">
    <property type="entry name" value="argininosuccinate lyase isoform X2"/>
    <property type="match status" value="1"/>
</dbReference>
<keyword evidence="5 9" id="KW-0456">Lyase</keyword>
<dbReference type="SUPFAM" id="SSF48557">
    <property type="entry name" value="L-aspartase-like"/>
    <property type="match status" value="1"/>
</dbReference>
<evidence type="ECO:0000313" key="9">
    <source>
        <dbReference type="EMBL" id="TWU00626.1"/>
    </source>
</evidence>
<dbReference type="EC" id="4.3.2.1" evidence="3 5"/>
<dbReference type="HAMAP" id="MF_00006">
    <property type="entry name" value="Arg_succ_lyase"/>
    <property type="match status" value="1"/>
</dbReference>
<dbReference type="InterPro" id="IPR029419">
    <property type="entry name" value="Arg_succ_lyase_C"/>
</dbReference>
<dbReference type="Pfam" id="PF00206">
    <property type="entry name" value="Lyase_1"/>
    <property type="match status" value="1"/>
</dbReference>
<evidence type="ECO:0000259" key="7">
    <source>
        <dbReference type="Pfam" id="PF00206"/>
    </source>
</evidence>
<dbReference type="Pfam" id="PF14698">
    <property type="entry name" value="ASL_C2"/>
    <property type="match status" value="1"/>
</dbReference>
<name>A0A5C6ANE4_9BACT</name>
<dbReference type="Gene3D" id="1.10.40.30">
    <property type="entry name" value="Fumarase/aspartase (C-terminal domain)"/>
    <property type="match status" value="1"/>
</dbReference>